<dbReference type="Proteomes" id="UP000887579">
    <property type="component" value="Unplaced"/>
</dbReference>
<name>A0AC34GYI6_9BILA</name>
<organism evidence="1 2">
    <name type="scientific">Panagrolaimus sp. ES5</name>
    <dbReference type="NCBI Taxonomy" id="591445"/>
    <lineage>
        <taxon>Eukaryota</taxon>
        <taxon>Metazoa</taxon>
        <taxon>Ecdysozoa</taxon>
        <taxon>Nematoda</taxon>
        <taxon>Chromadorea</taxon>
        <taxon>Rhabditida</taxon>
        <taxon>Tylenchina</taxon>
        <taxon>Panagrolaimomorpha</taxon>
        <taxon>Panagrolaimoidea</taxon>
        <taxon>Panagrolaimidae</taxon>
        <taxon>Panagrolaimus</taxon>
    </lineage>
</organism>
<dbReference type="WBParaSite" id="ES5_v2.g9945.t1">
    <property type="protein sequence ID" value="ES5_v2.g9945.t1"/>
    <property type="gene ID" value="ES5_v2.g9945"/>
</dbReference>
<protein>
    <submittedName>
        <fullName evidence="2">CMP/dCMP-type deaminase domain-containing protein</fullName>
    </submittedName>
</protein>
<reference evidence="2" key="1">
    <citation type="submission" date="2022-11" db="UniProtKB">
        <authorList>
            <consortium name="WormBaseParasite"/>
        </authorList>
    </citation>
    <scope>IDENTIFICATION</scope>
</reference>
<accession>A0AC34GYI6</accession>
<proteinExistence type="predicted"/>
<sequence length="258" mass="28267">MVFSVVYDGNLTNCGTDGRCPTGSLCVRPALFHEPHFCLGETYRLGSFAASPQKLYCSEVDEPPLSTAVWISFLWAALIAGFIIGQFLRLRSDSRESPRETPMRNLHSPEYESPYRAQEHYWSQTNSTRFKGPYFEVNCSFVLEHTSNMQGPNEEFMKVAVAEAIKGVNEGDGGPFGAVVVKDGKIIAKGHNMVIGNHDATAHAEVTAIRNACDALGTHDLTGCQLYTSCYPCPMCMGACLWARLNAVYFAATSADVS</sequence>
<evidence type="ECO:0000313" key="1">
    <source>
        <dbReference type="Proteomes" id="UP000887579"/>
    </source>
</evidence>
<evidence type="ECO:0000313" key="2">
    <source>
        <dbReference type="WBParaSite" id="ES5_v2.g9945.t1"/>
    </source>
</evidence>